<dbReference type="FunFam" id="3.30.460.10:FF:000002">
    <property type="entry name" value="Poly(A) polymerase alpha, putative"/>
    <property type="match status" value="1"/>
</dbReference>
<keyword evidence="4 13" id="KW-0507">mRNA processing</keyword>
<evidence type="ECO:0000256" key="2">
    <source>
        <dbReference type="ARBA" id="ARBA00004123"/>
    </source>
</evidence>
<evidence type="ECO:0000259" key="21">
    <source>
        <dbReference type="Pfam" id="PF20750"/>
    </source>
</evidence>
<keyword evidence="16" id="KW-0175">Coiled coil</keyword>
<feature type="binding site" evidence="14">
    <location>
        <begin position="104"/>
        <end position="106"/>
    </location>
    <ligand>
        <name>ATP</name>
        <dbReference type="ChEBI" id="CHEBI:30616"/>
    </ligand>
</feature>
<keyword evidence="10" id="KW-0694">RNA-binding</keyword>
<evidence type="ECO:0000256" key="13">
    <source>
        <dbReference type="PIRNR" id="PIRNR018425"/>
    </source>
</evidence>
<feature type="transmembrane region" description="Helical" evidence="18">
    <location>
        <begin position="226"/>
        <end position="245"/>
    </location>
</feature>
<keyword evidence="8 13" id="KW-0067">ATP-binding</keyword>
<feature type="binding site" evidence="14">
    <location>
        <begin position="237"/>
        <end position="238"/>
    </location>
    <ligand>
        <name>ATP</name>
        <dbReference type="ChEBI" id="CHEBI:30616"/>
    </ligand>
</feature>
<gene>
    <name evidence="22" type="ORF">CALVIDRAFT_512791</name>
</gene>
<comment type="cofactor">
    <cofactor evidence="1">
        <name>Mn(2+)</name>
        <dbReference type="ChEBI" id="CHEBI:29035"/>
    </cofactor>
</comment>
<evidence type="ECO:0000313" key="22">
    <source>
        <dbReference type="EMBL" id="KZO98174.1"/>
    </source>
</evidence>
<dbReference type="FunFam" id="1.10.1410.10:FF:000001">
    <property type="entry name" value="Putative poly(A) polymerase gamma"/>
    <property type="match status" value="1"/>
</dbReference>
<protein>
    <recommendedName>
        <fullName evidence="13">Poly(A) polymerase</fullName>
        <ecNumber evidence="13">2.7.7.19</ecNumber>
    </recommendedName>
</protein>
<feature type="coiled-coil region" evidence="16">
    <location>
        <begin position="27"/>
        <end position="54"/>
    </location>
</feature>
<evidence type="ECO:0000256" key="12">
    <source>
        <dbReference type="ARBA" id="ARBA00023242"/>
    </source>
</evidence>
<evidence type="ECO:0000259" key="20">
    <source>
        <dbReference type="Pfam" id="PF04928"/>
    </source>
</evidence>
<comment type="function">
    <text evidence="13">Polymerase that creates the 3'-poly(A) tail of mRNA's.</text>
</comment>
<dbReference type="PANTHER" id="PTHR10682">
    <property type="entry name" value="POLY A POLYMERASE"/>
    <property type="match status" value="1"/>
</dbReference>
<keyword evidence="11" id="KW-0464">Manganese</keyword>
<dbReference type="InterPro" id="IPR007010">
    <property type="entry name" value="PolA_pol_RNA-bd_dom"/>
</dbReference>
<evidence type="ECO:0000256" key="5">
    <source>
        <dbReference type="ARBA" id="ARBA00022679"/>
    </source>
</evidence>
<feature type="binding site" evidence="15">
    <location>
        <position position="158"/>
    </location>
    <ligand>
        <name>Mg(2+)</name>
        <dbReference type="ChEBI" id="CHEBI:18420"/>
        <label>2</label>
        <note>catalytic</note>
    </ligand>
</feature>
<dbReference type="EC" id="2.7.7.19" evidence="13"/>
<dbReference type="SUPFAM" id="SSF55003">
    <property type="entry name" value="PAP/Archaeal CCA-adding enzyme, C-terminal domain"/>
    <property type="match status" value="1"/>
</dbReference>
<evidence type="ECO:0000256" key="18">
    <source>
        <dbReference type="SAM" id="Phobius"/>
    </source>
</evidence>
<organism evidence="22 23">
    <name type="scientific">Calocera viscosa (strain TUFC12733)</name>
    <dbReference type="NCBI Taxonomy" id="1330018"/>
    <lineage>
        <taxon>Eukaryota</taxon>
        <taxon>Fungi</taxon>
        <taxon>Dikarya</taxon>
        <taxon>Basidiomycota</taxon>
        <taxon>Agaricomycotina</taxon>
        <taxon>Dacrymycetes</taxon>
        <taxon>Dacrymycetales</taxon>
        <taxon>Dacrymycetaceae</taxon>
        <taxon>Calocera</taxon>
    </lineage>
</organism>
<evidence type="ECO:0000259" key="19">
    <source>
        <dbReference type="Pfam" id="PF04926"/>
    </source>
</evidence>
<feature type="binding site" evidence="15">
    <location>
        <position position="104"/>
    </location>
    <ligand>
        <name>Mg(2+)</name>
        <dbReference type="ChEBI" id="CHEBI:18420"/>
        <label>1</label>
        <note>catalytic</note>
    </ligand>
</feature>
<dbReference type="Pfam" id="PF04926">
    <property type="entry name" value="PAP_RNA-bind"/>
    <property type="match status" value="1"/>
</dbReference>
<dbReference type="Pfam" id="PF04928">
    <property type="entry name" value="PAP_central"/>
    <property type="match status" value="1"/>
</dbReference>
<dbReference type="GO" id="GO:1990817">
    <property type="term" value="F:poly(A) RNA polymerase activity"/>
    <property type="evidence" value="ECO:0007669"/>
    <property type="project" value="UniProtKB-UniRule"/>
</dbReference>
<dbReference type="InterPro" id="IPR048840">
    <property type="entry name" value="PolA_pol_NTPase"/>
</dbReference>
<evidence type="ECO:0000256" key="9">
    <source>
        <dbReference type="ARBA" id="ARBA00022842"/>
    </source>
</evidence>
<dbReference type="Gene3D" id="3.30.70.590">
    <property type="entry name" value="Poly(A) polymerase predicted RNA binding domain"/>
    <property type="match status" value="1"/>
</dbReference>
<keyword evidence="9 15" id="KW-0460">Magnesium</keyword>
<dbReference type="GO" id="GO:0005524">
    <property type="term" value="F:ATP binding"/>
    <property type="evidence" value="ECO:0007669"/>
    <property type="project" value="UniProtKB-UniRule"/>
</dbReference>
<dbReference type="GO" id="GO:0006397">
    <property type="term" value="P:mRNA processing"/>
    <property type="evidence" value="ECO:0007669"/>
    <property type="project" value="UniProtKB-KW"/>
</dbReference>
<feature type="binding site" evidence="14">
    <location>
        <position position="219"/>
    </location>
    <ligand>
        <name>ATP</name>
        <dbReference type="ChEBI" id="CHEBI:30616"/>
    </ligand>
</feature>
<dbReference type="PANTHER" id="PTHR10682:SF10">
    <property type="entry name" value="POLYNUCLEOTIDE ADENYLYLTRANSFERASE"/>
    <property type="match status" value="1"/>
</dbReference>
<reference evidence="22 23" key="1">
    <citation type="journal article" date="2016" name="Mol. Biol. Evol.">
        <title>Comparative Genomics of Early-Diverging Mushroom-Forming Fungi Provides Insights into the Origins of Lignocellulose Decay Capabilities.</title>
        <authorList>
            <person name="Nagy L.G."/>
            <person name="Riley R."/>
            <person name="Tritt A."/>
            <person name="Adam C."/>
            <person name="Daum C."/>
            <person name="Floudas D."/>
            <person name="Sun H."/>
            <person name="Yadav J.S."/>
            <person name="Pangilinan J."/>
            <person name="Larsson K.H."/>
            <person name="Matsuura K."/>
            <person name="Barry K."/>
            <person name="Labutti K."/>
            <person name="Kuo R."/>
            <person name="Ohm R.A."/>
            <person name="Bhattacharya S.S."/>
            <person name="Shirouzu T."/>
            <person name="Yoshinaga Y."/>
            <person name="Martin F.M."/>
            <person name="Grigoriev I.V."/>
            <person name="Hibbett D.S."/>
        </authorList>
    </citation>
    <scope>NUCLEOTIDE SEQUENCE [LARGE SCALE GENOMIC DNA]</scope>
    <source>
        <strain evidence="22 23">TUFC12733</strain>
    </source>
</reference>
<accession>A0A167NX02</accession>
<evidence type="ECO:0000256" key="16">
    <source>
        <dbReference type="SAM" id="Coils"/>
    </source>
</evidence>
<evidence type="ECO:0000256" key="8">
    <source>
        <dbReference type="ARBA" id="ARBA00022840"/>
    </source>
</evidence>
<dbReference type="Gene3D" id="1.10.1410.10">
    <property type="match status" value="1"/>
</dbReference>
<keyword evidence="18" id="KW-0472">Membrane</keyword>
<comment type="similarity">
    <text evidence="3 13">Belongs to the poly(A) polymerase family.</text>
</comment>
<evidence type="ECO:0000256" key="15">
    <source>
        <dbReference type="PIRSR" id="PIRSR018425-2"/>
    </source>
</evidence>
<dbReference type="SUPFAM" id="SSF81631">
    <property type="entry name" value="PAP/OAS1 substrate-binding domain"/>
    <property type="match status" value="1"/>
</dbReference>
<dbReference type="CDD" id="cd05402">
    <property type="entry name" value="NT_PAP_TUTase"/>
    <property type="match status" value="1"/>
</dbReference>
<dbReference type="Gene3D" id="3.30.460.10">
    <property type="entry name" value="Beta Polymerase, domain 2"/>
    <property type="match status" value="1"/>
</dbReference>
<feature type="binding site" evidence="15">
    <location>
        <position position="106"/>
    </location>
    <ligand>
        <name>Mg(2+)</name>
        <dbReference type="ChEBI" id="CHEBI:18420"/>
        <label>2</label>
        <note>catalytic</note>
    </ligand>
</feature>
<keyword evidence="12 13" id="KW-0539">Nucleus</keyword>
<sequence>MADINPEQTQWGTTKPISWNLPQEKEITATQRLMEELRAQNSFESEEESRLREQVLGRIAGLVKQFVEKVSLSFGFSEEAATAAGGKIFTYGSYRLGVHGPGSDIDTLCVVPKHVTREHFFTVFEPMLLDFEGVTEVSGVPGAYVPVIKAIVSGIHIDFLFARLNQATIPDDLELKDDNLLRNLDERDVRSLGGSRVTDEILRLVPQPEVFRDALRAVKLWAQRRAVYSNVIGFLGGVAWAMLVARICQLFPRYDAASILSRFFHIIGQWAWPQPVLLKAIENGPLNVRVWNPQIYPSDRQHLMPIITPAYPSMCATHNVTHSTMKIMQNELKRGSQIVEKVIQAGEPWSNLFEKHDFFHMYRYYLQIMITSGDKDMHHKWAGTVESKIRLLVGKLEIQDAVEIAHPFTKGFEQVVYCLNDEEVRAVAKYEMGDEVLKRTEAEYEEKEGVSKVYMTTFYIGLGVEPKPAGQSGPRKLDISYPTIEFVKTVKLWDQYVEEQMGIVIRYVKSTALPDNVFEGGVRQTAAQKQGVKRTKSKAADGKKPLSRSSPHDISGDNSPHKKQRKDSLSGTHDGGMALSDAASANPLSKAANGHARSPLAVIPPALPDQQMVSANGAQVAAS</sequence>
<evidence type="ECO:0000256" key="7">
    <source>
        <dbReference type="ARBA" id="ARBA00022741"/>
    </source>
</evidence>
<proteinExistence type="inferred from homology"/>
<dbReference type="GO" id="GO:0046872">
    <property type="term" value="F:metal ion binding"/>
    <property type="evidence" value="ECO:0007669"/>
    <property type="project" value="UniProtKB-KW"/>
</dbReference>
<keyword evidence="6 15" id="KW-0479">Metal-binding</keyword>
<feature type="binding site" evidence="14">
    <location>
        <position position="158"/>
    </location>
    <ligand>
        <name>ATP</name>
        <dbReference type="ChEBI" id="CHEBI:30616"/>
    </ligand>
</feature>
<dbReference type="SUPFAM" id="SSF81301">
    <property type="entry name" value="Nucleotidyltransferase"/>
    <property type="match status" value="1"/>
</dbReference>
<dbReference type="PIRSF" id="PIRSF018425">
    <property type="entry name" value="PolyA_polymerase"/>
    <property type="match status" value="1"/>
</dbReference>
<comment type="subcellular location">
    <subcellularLocation>
        <location evidence="2 13">Nucleus</location>
    </subcellularLocation>
</comment>
<dbReference type="GO" id="GO:0005634">
    <property type="term" value="C:nucleus"/>
    <property type="evidence" value="ECO:0007669"/>
    <property type="project" value="UniProtKB-SubCell"/>
</dbReference>
<feature type="compositionally biased region" description="Basic and acidic residues" evidence="17">
    <location>
        <begin position="538"/>
        <end position="555"/>
    </location>
</feature>
<feature type="binding site" evidence="14">
    <location>
        <position position="228"/>
    </location>
    <ligand>
        <name>ATP</name>
        <dbReference type="ChEBI" id="CHEBI:30616"/>
    </ligand>
</feature>
<keyword evidence="18" id="KW-1133">Transmembrane helix</keyword>
<evidence type="ECO:0000256" key="10">
    <source>
        <dbReference type="ARBA" id="ARBA00022884"/>
    </source>
</evidence>
<dbReference type="InterPro" id="IPR014492">
    <property type="entry name" value="PolyA_polymerase"/>
</dbReference>
<evidence type="ECO:0000256" key="11">
    <source>
        <dbReference type="ARBA" id="ARBA00023211"/>
    </source>
</evidence>
<keyword evidence="5 13" id="KW-0808">Transferase</keyword>
<evidence type="ECO:0000256" key="3">
    <source>
        <dbReference type="ARBA" id="ARBA00010912"/>
    </source>
</evidence>
<evidence type="ECO:0000256" key="4">
    <source>
        <dbReference type="ARBA" id="ARBA00022664"/>
    </source>
</evidence>
<comment type="catalytic activity">
    <reaction evidence="13">
        <text>RNA(n) + ATP = RNA(n)-3'-adenine ribonucleotide + diphosphate</text>
        <dbReference type="Rhea" id="RHEA:11332"/>
        <dbReference type="Rhea" id="RHEA-COMP:14527"/>
        <dbReference type="Rhea" id="RHEA-COMP:17347"/>
        <dbReference type="ChEBI" id="CHEBI:30616"/>
        <dbReference type="ChEBI" id="CHEBI:33019"/>
        <dbReference type="ChEBI" id="CHEBI:140395"/>
        <dbReference type="ChEBI" id="CHEBI:173115"/>
        <dbReference type="EC" id="2.7.7.19"/>
    </reaction>
</comment>
<feature type="domain" description="Poly(A) polymerase central" evidence="20">
    <location>
        <begin position="210"/>
        <end position="355"/>
    </location>
</feature>
<dbReference type="InterPro" id="IPR043519">
    <property type="entry name" value="NT_sf"/>
</dbReference>
<name>A0A167NX02_CALVF</name>
<feature type="binding site" evidence="15">
    <location>
        <position position="106"/>
    </location>
    <ligand>
        <name>Mg(2+)</name>
        <dbReference type="ChEBI" id="CHEBI:18420"/>
        <label>1</label>
        <note>catalytic</note>
    </ligand>
</feature>
<feature type="domain" description="Poly(A) polymerase nucleotidyltransferase" evidence="21">
    <location>
        <begin position="12"/>
        <end position="205"/>
    </location>
</feature>
<dbReference type="Proteomes" id="UP000076738">
    <property type="component" value="Unassembled WGS sequence"/>
</dbReference>
<evidence type="ECO:0000256" key="6">
    <source>
        <dbReference type="ARBA" id="ARBA00022723"/>
    </source>
</evidence>
<dbReference type="AlphaFoldDB" id="A0A167NX02"/>
<dbReference type="GO" id="GO:0031123">
    <property type="term" value="P:RNA 3'-end processing"/>
    <property type="evidence" value="ECO:0007669"/>
    <property type="project" value="InterPro"/>
</dbReference>
<dbReference type="EMBL" id="KV417277">
    <property type="protein sequence ID" value="KZO98174.1"/>
    <property type="molecule type" value="Genomic_DNA"/>
</dbReference>
<keyword evidence="18" id="KW-0812">Transmembrane</keyword>
<dbReference type="GO" id="GO:0003723">
    <property type="term" value="F:RNA binding"/>
    <property type="evidence" value="ECO:0007669"/>
    <property type="project" value="UniProtKB-UniRule"/>
</dbReference>
<keyword evidence="23" id="KW-1185">Reference proteome</keyword>
<evidence type="ECO:0000256" key="14">
    <source>
        <dbReference type="PIRSR" id="PIRSR018425-1"/>
    </source>
</evidence>
<dbReference type="FunFam" id="3.30.70.590:FF:000003">
    <property type="entry name" value="Poly(A) polymerase"/>
    <property type="match status" value="1"/>
</dbReference>
<evidence type="ECO:0000313" key="23">
    <source>
        <dbReference type="Proteomes" id="UP000076738"/>
    </source>
</evidence>
<keyword evidence="7 13" id="KW-0547">Nucleotide-binding</keyword>
<dbReference type="InterPro" id="IPR011068">
    <property type="entry name" value="NuclTrfase_I-like_C"/>
</dbReference>
<feature type="region of interest" description="Disordered" evidence="17">
    <location>
        <begin position="524"/>
        <end position="603"/>
    </location>
</feature>
<feature type="binding site" evidence="15">
    <location>
        <position position="104"/>
    </location>
    <ligand>
        <name>Mg(2+)</name>
        <dbReference type="ChEBI" id="CHEBI:18420"/>
        <label>2</label>
        <note>catalytic</note>
    </ligand>
</feature>
<dbReference type="Pfam" id="PF20750">
    <property type="entry name" value="PAP_NTPase"/>
    <property type="match status" value="1"/>
</dbReference>
<dbReference type="InterPro" id="IPR007012">
    <property type="entry name" value="PolA_pol_cen_dom"/>
</dbReference>
<comment type="cofactor">
    <cofactor evidence="15">
        <name>Mg(2+)</name>
        <dbReference type="ChEBI" id="CHEBI:18420"/>
    </cofactor>
    <text evidence="15">Binds 2 magnesium ions. Also active with manganese.</text>
</comment>
<evidence type="ECO:0000256" key="17">
    <source>
        <dbReference type="SAM" id="MobiDB-lite"/>
    </source>
</evidence>
<dbReference type="OrthoDB" id="412748at2759"/>
<dbReference type="STRING" id="1330018.A0A167NX02"/>
<feature type="domain" description="Poly(A) polymerase RNA-binding" evidence="19">
    <location>
        <begin position="357"/>
        <end position="524"/>
    </location>
</feature>
<evidence type="ECO:0000256" key="1">
    <source>
        <dbReference type="ARBA" id="ARBA00001936"/>
    </source>
</evidence>